<dbReference type="SMART" id="SM00408">
    <property type="entry name" value="IGc2"/>
    <property type="match status" value="3"/>
</dbReference>
<dbReference type="Pfam" id="PF00041">
    <property type="entry name" value="fn3"/>
    <property type="match status" value="3"/>
</dbReference>
<keyword evidence="2" id="KW-1015">Disulfide bond</keyword>
<feature type="domain" description="Ig-like" evidence="3">
    <location>
        <begin position="172"/>
        <end position="250"/>
    </location>
</feature>
<dbReference type="Pfam" id="PF13927">
    <property type="entry name" value="Ig_3"/>
    <property type="match status" value="1"/>
</dbReference>
<feature type="domain" description="Ig-like" evidence="3">
    <location>
        <begin position="338"/>
        <end position="425"/>
    </location>
</feature>
<dbReference type="OrthoDB" id="3666223at2759"/>
<dbReference type="InterPro" id="IPR003599">
    <property type="entry name" value="Ig_sub"/>
</dbReference>
<dbReference type="Gene3D" id="2.60.40.10">
    <property type="entry name" value="Immunoglobulins"/>
    <property type="match status" value="8"/>
</dbReference>
<dbReference type="GO" id="GO:0007411">
    <property type="term" value="P:axon guidance"/>
    <property type="evidence" value="ECO:0007669"/>
    <property type="project" value="TreeGrafter"/>
</dbReference>
<reference evidence="5 6" key="1">
    <citation type="submission" date="2016-04" db="EMBL/GenBank/DDBJ databases">
        <title>The genome of Intoshia linei affirms orthonectids as highly simplified spiralians.</title>
        <authorList>
            <person name="Mikhailov K.V."/>
            <person name="Slusarev G.S."/>
            <person name="Nikitin M.A."/>
            <person name="Logacheva M.D."/>
            <person name="Penin A."/>
            <person name="Aleoshin V."/>
            <person name="Panchin Y.V."/>
        </authorList>
    </citation>
    <scope>NUCLEOTIDE SEQUENCE [LARGE SCALE GENOMIC DNA]</scope>
    <source>
        <strain evidence="5">Intl2013</strain>
        <tissue evidence="5">Whole animal</tissue>
    </source>
</reference>
<dbReference type="InterPro" id="IPR036116">
    <property type="entry name" value="FN3_sf"/>
</dbReference>
<dbReference type="InterPro" id="IPR036179">
    <property type="entry name" value="Ig-like_dom_sf"/>
</dbReference>
<evidence type="ECO:0000259" key="3">
    <source>
        <dbReference type="PROSITE" id="PS50835"/>
    </source>
</evidence>
<feature type="domain" description="Fibronectin type-III" evidence="4">
    <location>
        <begin position="667"/>
        <end position="765"/>
    </location>
</feature>
<dbReference type="CDD" id="cd00063">
    <property type="entry name" value="FN3"/>
    <property type="match status" value="4"/>
</dbReference>
<dbReference type="InterPro" id="IPR007110">
    <property type="entry name" value="Ig-like_dom"/>
</dbReference>
<dbReference type="GO" id="GO:0005886">
    <property type="term" value="C:plasma membrane"/>
    <property type="evidence" value="ECO:0007669"/>
    <property type="project" value="TreeGrafter"/>
</dbReference>
<dbReference type="AlphaFoldDB" id="A0A177AX80"/>
<dbReference type="SMART" id="SM00409">
    <property type="entry name" value="IG"/>
    <property type="match status" value="4"/>
</dbReference>
<name>A0A177AX80_9BILA</name>
<organism evidence="5 6">
    <name type="scientific">Intoshia linei</name>
    <dbReference type="NCBI Taxonomy" id="1819745"/>
    <lineage>
        <taxon>Eukaryota</taxon>
        <taxon>Metazoa</taxon>
        <taxon>Spiralia</taxon>
        <taxon>Lophotrochozoa</taxon>
        <taxon>Mesozoa</taxon>
        <taxon>Orthonectida</taxon>
        <taxon>Rhopaluridae</taxon>
        <taxon>Intoshia</taxon>
    </lineage>
</organism>
<dbReference type="GO" id="GO:0030424">
    <property type="term" value="C:axon"/>
    <property type="evidence" value="ECO:0007669"/>
    <property type="project" value="TreeGrafter"/>
</dbReference>
<evidence type="ECO:0000313" key="5">
    <source>
        <dbReference type="EMBL" id="OAF66637.1"/>
    </source>
</evidence>
<dbReference type="PROSITE" id="PS50853">
    <property type="entry name" value="FN3"/>
    <property type="match status" value="4"/>
</dbReference>
<dbReference type="GO" id="GO:0098609">
    <property type="term" value="P:cell-cell adhesion"/>
    <property type="evidence" value="ECO:0007669"/>
    <property type="project" value="TreeGrafter"/>
</dbReference>
<feature type="domain" description="Fibronectin type-III" evidence="4">
    <location>
        <begin position="450"/>
        <end position="549"/>
    </location>
</feature>
<dbReference type="SUPFAM" id="SSF49265">
    <property type="entry name" value="Fibronectin type III"/>
    <property type="match status" value="2"/>
</dbReference>
<dbReference type="PROSITE" id="PS50835">
    <property type="entry name" value="IG_LIKE"/>
    <property type="match status" value="3"/>
</dbReference>
<accession>A0A177AX80</accession>
<evidence type="ECO:0000259" key="4">
    <source>
        <dbReference type="PROSITE" id="PS50853"/>
    </source>
</evidence>
<dbReference type="InterPro" id="IPR013783">
    <property type="entry name" value="Ig-like_fold"/>
</dbReference>
<sequence>MWSKQINGKRLFLRPHLNPHIFISKNGKLFFSSVNREDQANYTCFVKLNLKDKLVFQGKISRPIEVFVDKAVSFIKEPVIALGFPNIYPKNPKLNDDIIIECIAYGRIPLKYGWSKVNGELPKNRYRLTDNDRVLHINSIELFDSGYYRCRVERINGRSTYGDVLVNINVQPIFTLEINDQFLPEGSQFNWKCEAIGQDVIYTWYHNAKLIQTDKNCLMKLQNFSSRHTGIYRTCAENSHGKVCISAELRLINLTKYTYHDIRYEGIGSKKNIYDLCEISAMERGLINVHNVGGVIKNIEIGNNFNQTLPISQKYQCLFNNFYESFVVNYETIKIDKPIISKPYSDVVVNAGDNVTLQCQVSTPPILDVAYNWFYYDKKIEFERYYTRYDRFYIINDERYDRLHGFDNTLKINRVSHRSSGQYTCVTYFGLFMDSLRASTNLQVKDKPFCPYGVKIGGVGSTVAEIKWRMGNDGGYSVDYFTIDLTIDGGIKWYFKKNVTASITNVFKNLITELEPNTSYNFRVDAVNKLGSSNNCEKSEMIVTATASPEGVVPLIYGGGGKEGTLVIKWIPPKIGEFKYILYYKQENIKDDTWNEVRIENSKSTKYVVTVGKTNSYKPYMVAISVFNEHGIGPKSKKFKIMSSEYCNHFYLFSVKNNFAFTFPTGIPQTTVATQLNSTSLLVFWKEPKEQQDKNSNYSIGYRINYWRTKTENEYVALFLIVHNQLNGTIVGLDSNTLYSVNIQVFNSAGYSSKSNTYEERTLRKGETIMISSPQYQPTNVMIQLIPTNKVKVIWRGVSTKLDEEPLKGYTIRMWREYTDYEIAIDIDVRKQTSYVLNAITPNVMYNLRVFAYSRGGQGQMSYPVSKFRIIGFVWVFQNWRVSYVLCINQCFSVVCHCPQPNIIEKI</sequence>
<dbReference type="PANTHER" id="PTHR44170:SF6">
    <property type="entry name" value="CONTACTIN"/>
    <property type="match status" value="1"/>
</dbReference>
<gene>
    <name evidence="5" type="ORF">A3Q56_05627</name>
</gene>
<keyword evidence="1" id="KW-0677">Repeat</keyword>
<protein>
    <submittedName>
        <fullName evidence="5">Contactin</fullName>
    </submittedName>
</protein>
<dbReference type="InterPro" id="IPR003961">
    <property type="entry name" value="FN3_dom"/>
</dbReference>
<comment type="caution">
    <text evidence="5">The sequence shown here is derived from an EMBL/GenBank/DDBJ whole genome shotgun (WGS) entry which is preliminary data.</text>
</comment>
<dbReference type="SMART" id="SM00060">
    <property type="entry name" value="FN3"/>
    <property type="match status" value="4"/>
</dbReference>
<dbReference type="EMBL" id="LWCA01000874">
    <property type="protein sequence ID" value="OAF66637.1"/>
    <property type="molecule type" value="Genomic_DNA"/>
</dbReference>
<evidence type="ECO:0000313" key="6">
    <source>
        <dbReference type="Proteomes" id="UP000078046"/>
    </source>
</evidence>
<keyword evidence="6" id="KW-1185">Reference proteome</keyword>
<evidence type="ECO:0000256" key="1">
    <source>
        <dbReference type="ARBA" id="ARBA00022737"/>
    </source>
</evidence>
<proteinExistence type="predicted"/>
<dbReference type="InterPro" id="IPR003598">
    <property type="entry name" value="Ig_sub2"/>
</dbReference>
<feature type="domain" description="Fibronectin type-III" evidence="4">
    <location>
        <begin position="551"/>
        <end position="646"/>
    </location>
</feature>
<evidence type="ECO:0000256" key="2">
    <source>
        <dbReference type="ARBA" id="ARBA00023157"/>
    </source>
</evidence>
<feature type="domain" description="Ig-like" evidence="3">
    <location>
        <begin position="85"/>
        <end position="167"/>
    </location>
</feature>
<feature type="domain" description="Fibronectin type-III" evidence="4">
    <location>
        <begin position="777"/>
        <end position="873"/>
    </location>
</feature>
<dbReference type="Proteomes" id="UP000078046">
    <property type="component" value="Unassembled WGS sequence"/>
</dbReference>
<dbReference type="FunFam" id="2.60.40.10:FF:000028">
    <property type="entry name" value="Neuronal cell adhesion molecule"/>
    <property type="match status" value="1"/>
</dbReference>
<dbReference type="PANTHER" id="PTHR44170">
    <property type="entry name" value="PROTEIN SIDEKICK"/>
    <property type="match status" value="1"/>
</dbReference>
<dbReference type="SUPFAM" id="SSF48726">
    <property type="entry name" value="Immunoglobulin"/>
    <property type="match status" value="4"/>
</dbReference>